<name>A0ABR3VY18_9PEZI</name>
<accession>A0ABR3VY18</accession>
<keyword evidence="2" id="KW-1185">Reference proteome</keyword>
<dbReference type="Proteomes" id="UP001586593">
    <property type="component" value="Unassembled WGS sequence"/>
</dbReference>
<protein>
    <submittedName>
        <fullName evidence="1">Uncharacterized protein</fullName>
    </submittedName>
</protein>
<organism evidence="1 2">
    <name type="scientific">Phialemonium thermophilum</name>
    <dbReference type="NCBI Taxonomy" id="223376"/>
    <lineage>
        <taxon>Eukaryota</taxon>
        <taxon>Fungi</taxon>
        <taxon>Dikarya</taxon>
        <taxon>Ascomycota</taxon>
        <taxon>Pezizomycotina</taxon>
        <taxon>Sordariomycetes</taxon>
        <taxon>Sordariomycetidae</taxon>
        <taxon>Cephalothecales</taxon>
        <taxon>Cephalothecaceae</taxon>
        <taxon>Phialemonium</taxon>
    </lineage>
</organism>
<proteinExistence type="predicted"/>
<gene>
    <name evidence="1" type="ORF">VTK73DRAFT_10209</name>
</gene>
<reference evidence="1 2" key="1">
    <citation type="journal article" date="2024" name="Commun. Biol.">
        <title>Comparative genomic analysis of thermophilic fungi reveals convergent evolutionary adaptations and gene losses.</title>
        <authorList>
            <person name="Steindorff A.S."/>
            <person name="Aguilar-Pontes M.V."/>
            <person name="Robinson A.J."/>
            <person name="Andreopoulos B."/>
            <person name="LaButti K."/>
            <person name="Kuo A."/>
            <person name="Mondo S."/>
            <person name="Riley R."/>
            <person name="Otillar R."/>
            <person name="Haridas S."/>
            <person name="Lipzen A."/>
            <person name="Grimwood J."/>
            <person name="Schmutz J."/>
            <person name="Clum A."/>
            <person name="Reid I.D."/>
            <person name="Moisan M.C."/>
            <person name="Butler G."/>
            <person name="Nguyen T.T.M."/>
            <person name="Dewar K."/>
            <person name="Conant G."/>
            <person name="Drula E."/>
            <person name="Henrissat B."/>
            <person name="Hansel C."/>
            <person name="Singer S."/>
            <person name="Hutchinson M.I."/>
            <person name="de Vries R.P."/>
            <person name="Natvig D.O."/>
            <person name="Powell A.J."/>
            <person name="Tsang A."/>
            <person name="Grigoriev I.V."/>
        </authorList>
    </citation>
    <scope>NUCLEOTIDE SEQUENCE [LARGE SCALE GENOMIC DNA]</scope>
    <source>
        <strain evidence="1 2">ATCC 24622</strain>
    </source>
</reference>
<comment type="caution">
    <text evidence="1">The sequence shown here is derived from an EMBL/GenBank/DDBJ whole genome shotgun (WGS) entry which is preliminary data.</text>
</comment>
<evidence type="ECO:0000313" key="1">
    <source>
        <dbReference type="EMBL" id="KAL1848128.1"/>
    </source>
</evidence>
<sequence>MILRLAPEKWTWGICHRMQHWAGGARGWRLVAPEVVQQRWSQQGSAHFEVRQSQPWHLPVPTTKVAACSCGLHVSFRGSSLARLRPLLWGVRSLRTYDFQVEALRRGSCGSRSIWNTGRRRPRRCCMVRSGTGSGFRRSSVWVRFVSGLALGKGKHGSEPTQ</sequence>
<evidence type="ECO:0000313" key="2">
    <source>
        <dbReference type="Proteomes" id="UP001586593"/>
    </source>
</evidence>
<dbReference type="EMBL" id="JAZHXJ010000940">
    <property type="protein sequence ID" value="KAL1848128.1"/>
    <property type="molecule type" value="Genomic_DNA"/>
</dbReference>